<gene>
    <name evidence="1" type="ORF">NDR86_31710</name>
</gene>
<evidence type="ECO:0000313" key="2">
    <source>
        <dbReference type="Proteomes" id="UP001139157"/>
    </source>
</evidence>
<name>A0A9X2J2I0_9NOCA</name>
<dbReference type="SUPFAM" id="SSF53335">
    <property type="entry name" value="S-adenosyl-L-methionine-dependent methyltransferases"/>
    <property type="match status" value="1"/>
</dbReference>
<keyword evidence="2" id="KW-1185">Reference proteome</keyword>
<dbReference type="RefSeq" id="WP_251917521.1">
    <property type="nucleotide sequence ID" value="NZ_JAMRXG010000019.1"/>
</dbReference>
<dbReference type="GO" id="GO:0032259">
    <property type="term" value="P:methylation"/>
    <property type="evidence" value="ECO:0007669"/>
    <property type="project" value="UniProtKB-KW"/>
</dbReference>
<dbReference type="GO" id="GO:0008757">
    <property type="term" value="F:S-adenosylmethionine-dependent methyltransferase activity"/>
    <property type="evidence" value="ECO:0007669"/>
    <property type="project" value="InterPro"/>
</dbReference>
<comment type="caution">
    <text evidence="1">The sequence shown here is derived from an EMBL/GenBank/DDBJ whole genome shotgun (WGS) entry which is preliminary data.</text>
</comment>
<keyword evidence="1" id="KW-0489">Methyltransferase</keyword>
<dbReference type="InterPro" id="IPR029063">
    <property type="entry name" value="SAM-dependent_MTases_sf"/>
</dbReference>
<accession>A0A9X2J2I0</accession>
<dbReference type="Pfam" id="PF13489">
    <property type="entry name" value="Methyltransf_23"/>
    <property type="match status" value="1"/>
</dbReference>
<sequence>MSEPSHSYVIRGGIEGRERLRVLAAIMEPTTRALFARLPVRVGDRCWDVGCGGGDVSALLADLVGPTGWVLGTDIDPVKVELAEAERGDRPNICYRVADAMRETPSETFDLAHARYLLSHLTDPAGTLAAIRSALRPGALLVVEDVDFSAPLCDPDRPAFRRYHDLYTRTAQSRGADPLIGPRLPALLRATGVTDVQIFIHQPAGFDHAPKHLSVLTLEGIAPIALTENLTTPAELEDILTDLRAAADDPAVLLGCPRIVQAWGRVP</sequence>
<dbReference type="EMBL" id="JAMRXG010000019">
    <property type="protein sequence ID" value="MCM6778061.1"/>
    <property type="molecule type" value="Genomic_DNA"/>
</dbReference>
<organism evidence="1 2">
    <name type="scientific">Nocardia pulmonis</name>
    <dbReference type="NCBI Taxonomy" id="2951408"/>
    <lineage>
        <taxon>Bacteria</taxon>
        <taxon>Bacillati</taxon>
        <taxon>Actinomycetota</taxon>
        <taxon>Actinomycetes</taxon>
        <taxon>Mycobacteriales</taxon>
        <taxon>Nocardiaceae</taxon>
        <taxon>Nocardia</taxon>
    </lineage>
</organism>
<dbReference type="PANTHER" id="PTHR43861">
    <property type="entry name" value="TRANS-ACONITATE 2-METHYLTRANSFERASE-RELATED"/>
    <property type="match status" value="1"/>
</dbReference>
<keyword evidence="1" id="KW-0808">Transferase</keyword>
<reference evidence="1" key="1">
    <citation type="submission" date="2022-06" db="EMBL/GenBank/DDBJ databases">
        <title>Novel species in genus nocardia.</title>
        <authorList>
            <person name="Li F."/>
        </authorList>
    </citation>
    <scope>NUCLEOTIDE SEQUENCE</scope>
    <source>
        <strain evidence="1">CDC141</strain>
    </source>
</reference>
<dbReference type="Gene3D" id="3.40.50.150">
    <property type="entry name" value="Vaccinia Virus protein VP39"/>
    <property type="match status" value="1"/>
</dbReference>
<dbReference type="AlphaFoldDB" id="A0A9X2J2I0"/>
<proteinExistence type="predicted"/>
<dbReference type="CDD" id="cd02440">
    <property type="entry name" value="AdoMet_MTases"/>
    <property type="match status" value="1"/>
</dbReference>
<protein>
    <submittedName>
        <fullName evidence="1">Methyltransferase domain-containing protein</fullName>
    </submittedName>
</protein>
<evidence type="ECO:0000313" key="1">
    <source>
        <dbReference type="EMBL" id="MCM6778061.1"/>
    </source>
</evidence>
<dbReference type="Proteomes" id="UP001139157">
    <property type="component" value="Unassembled WGS sequence"/>
</dbReference>